<feature type="chain" id="PRO_5004563460" evidence="1">
    <location>
        <begin position="22"/>
        <end position="65"/>
    </location>
</feature>
<evidence type="ECO:0000313" key="2">
    <source>
        <dbReference type="EMBL" id="EPS94229.1"/>
    </source>
</evidence>
<dbReference type="Proteomes" id="UP000015241">
    <property type="component" value="Unassembled WGS sequence"/>
</dbReference>
<keyword evidence="3" id="KW-1185">Reference proteome</keyword>
<evidence type="ECO:0000313" key="3">
    <source>
        <dbReference type="Proteomes" id="UP000015241"/>
    </source>
</evidence>
<accession>S8F5S2</accession>
<protein>
    <submittedName>
        <fullName evidence="2">Uncharacterized protein</fullName>
    </submittedName>
</protein>
<proteinExistence type="predicted"/>
<dbReference type="InParanoid" id="S8F5S2"/>
<keyword evidence="1" id="KW-0732">Signal</keyword>
<name>S8F5S2_FOMSC</name>
<organism evidence="2 3">
    <name type="scientific">Fomitopsis schrenkii</name>
    <name type="common">Brown rot fungus</name>
    <dbReference type="NCBI Taxonomy" id="2126942"/>
    <lineage>
        <taxon>Eukaryota</taxon>
        <taxon>Fungi</taxon>
        <taxon>Dikarya</taxon>
        <taxon>Basidiomycota</taxon>
        <taxon>Agaricomycotina</taxon>
        <taxon>Agaricomycetes</taxon>
        <taxon>Polyporales</taxon>
        <taxon>Fomitopsis</taxon>
    </lineage>
</organism>
<sequence>MNSSILHFGVLLLSLFSLARGKPTATAPASETPITPPTAIASQNLAPAVESAGGYFGWDVSVAYD</sequence>
<dbReference type="HOGENOM" id="CLU_2849717_0_0_1"/>
<dbReference type="AlphaFoldDB" id="S8F5S2"/>
<dbReference type="EMBL" id="KE504240">
    <property type="protein sequence ID" value="EPS94229.1"/>
    <property type="molecule type" value="Genomic_DNA"/>
</dbReference>
<reference evidence="2 3" key="1">
    <citation type="journal article" date="2012" name="Science">
        <title>The Paleozoic origin of enzymatic lignin decomposition reconstructed from 31 fungal genomes.</title>
        <authorList>
            <person name="Floudas D."/>
            <person name="Binder M."/>
            <person name="Riley R."/>
            <person name="Barry K."/>
            <person name="Blanchette R.A."/>
            <person name="Henrissat B."/>
            <person name="Martinez A.T."/>
            <person name="Otillar R."/>
            <person name="Spatafora J.W."/>
            <person name="Yadav J.S."/>
            <person name="Aerts A."/>
            <person name="Benoit I."/>
            <person name="Boyd A."/>
            <person name="Carlson A."/>
            <person name="Copeland A."/>
            <person name="Coutinho P.M."/>
            <person name="de Vries R.P."/>
            <person name="Ferreira P."/>
            <person name="Findley K."/>
            <person name="Foster B."/>
            <person name="Gaskell J."/>
            <person name="Glotzer D."/>
            <person name="Gorecki P."/>
            <person name="Heitman J."/>
            <person name="Hesse C."/>
            <person name="Hori C."/>
            <person name="Igarashi K."/>
            <person name="Jurgens J.A."/>
            <person name="Kallen N."/>
            <person name="Kersten P."/>
            <person name="Kohler A."/>
            <person name="Kuees U."/>
            <person name="Kumar T.K.A."/>
            <person name="Kuo A."/>
            <person name="LaButti K."/>
            <person name="Larrondo L.F."/>
            <person name="Lindquist E."/>
            <person name="Ling A."/>
            <person name="Lombard V."/>
            <person name="Lucas S."/>
            <person name="Lundell T."/>
            <person name="Martin R."/>
            <person name="McLaughlin D.J."/>
            <person name="Morgenstern I."/>
            <person name="Morin E."/>
            <person name="Murat C."/>
            <person name="Nagy L.G."/>
            <person name="Nolan M."/>
            <person name="Ohm R.A."/>
            <person name="Patyshakuliyeva A."/>
            <person name="Rokas A."/>
            <person name="Ruiz-Duenas F.J."/>
            <person name="Sabat G."/>
            <person name="Salamov A."/>
            <person name="Samejima M."/>
            <person name="Schmutz J."/>
            <person name="Slot J.C."/>
            <person name="St John F."/>
            <person name="Stenlid J."/>
            <person name="Sun H."/>
            <person name="Sun S."/>
            <person name="Syed K."/>
            <person name="Tsang A."/>
            <person name="Wiebenga A."/>
            <person name="Young D."/>
            <person name="Pisabarro A."/>
            <person name="Eastwood D.C."/>
            <person name="Martin F."/>
            <person name="Cullen D."/>
            <person name="Grigoriev I.V."/>
            <person name="Hibbett D.S."/>
        </authorList>
    </citation>
    <scope>NUCLEOTIDE SEQUENCE</scope>
    <source>
        <strain evidence="3">FP-58527</strain>
    </source>
</reference>
<evidence type="ECO:0000256" key="1">
    <source>
        <dbReference type="SAM" id="SignalP"/>
    </source>
</evidence>
<feature type="signal peptide" evidence="1">
    <location>
        <begin position="1"/>
        <end position="21"/>
    </location>
</feature>
<gene>
    <name evidence="2" type="ORF">FOMPIDRAFT_1055260</name>
</gene>